<reference evidence="2" key="1">
    <citation type="journal article" date="2020" name="Stud. Mycol.">
        <title>101 Dothideomycetes genomes: a test case for predicting lifestyles and emergence of pathogens.</title>
        <authorList>
            <person name="Haridas S."/>
            <person name="Albert R."/>
            <person name="Binder M."/>
            <person name="Bloem J."/>
            <person name="Labutti K."/>
            <person name="Salamov A."/>
            <person name="Andreopoulos B."/>
            <person name="Baker S."/>
            <person name="Barry K."/>
            <person name="Bills G."/>
            <person name="Bluhm B."/>
            <person name="Cannon C."/>
            <person name="Castanera R."/>
            <person name="Culley D."/>
            <person name="Daum C."/>
            <person name="Ezra D."/>
            <person name="Gonzalez J."/>
            <person name="Henrissat B."/>
            <person name="Kuo A."/>
            <person name="Liang C."/>
            <person name="Lipzen A."/>
            <person name="Lutzoni F."/>
            <person name="Magnuson J."/>
            <person name="Mondo S."/>
            <person name="Nolan M."/>
            <person name="Ohm R."/>
            <person name="Pangilinan J."/>
            <person name="Park H.-J."/>
            <person name="Ramirez L."/>
            <person name="Alfaro M."/>
            <person name="Sun H."/>
            <person name="Tritt A."/>
            <person name="Yoshinaga Y."/>
            <person name="Zwiers L.-H."/>
            <person name="Turgeon B."/>
            <person name="Goodwin S."/>
            <person name="Spatafora J."/>
            <person name="Crous P."/>
            <person name="Grigoriev I."/>
        </authorList>
    </citation>
    <scope>NUCLEOTIDE SEQUENCE</scope>
    <source>
        <strain evidence="2">CBS 113818</strain>
    </source>
</reference>
<keyword evidence="1" id="KW-0472">Membrane</keyword>
<protein>
    <submittedName>
        <fullName evidence="2">Uncharacterized protein</fullName>
    </submittedName>
</protein>
<keyword evidence="1" id="KW-1133">Transmembrane helix</keyword>
<sequence length="51" mass="5592">MPASIDLHLHRFNNSSINTRTCFLLVYPVGVLLAVDAAASSKHMSHKRLTG</sequence>
<evidence type="ECO:0000313" key="2">
    <source>
        <dbReference type="EMBL" id="KAF2831786.1"/>
    </source>
</evidence>
<dbReference type="Proteomes" id="UP000799424">
    <property type="component" value="Unassembled WGS sequence"/>
</dbReference>
<evidence type="ECO:0000313" key="3">
    <source>
        <dbReference type="Proteomes" id="UP000799424"/>
    </source>
</evidence>
<keyword evidence="1" id="KW-0812">Transmembrane</keyword>
<organism evidence="2 3">
    <name type="scientific">Ophiobolus disseminans</name>
    <dbReference type="NCBI Taxonomy" id="1469910"/>
    <lineage>
        <taxon>Eukaryota</taxon>
        <taxon>Fungi</taxon>
        <taxon>Dikarya</taxon>
        <taxon>Ascomycota</taxon>
        <taxon>Pezizomycotina</taxon>
        <taxon>Dothideomycetes</taxon>
        <taxon>Pleosporomycetidae</taxon>
        <taxon>Pleosporales</taxon>
        <taxon>Pleosporineae</taxon>
        <taxon>Phaeosphaeriaceae</taxon>
        <taxon>Ophiobolus</taxon>
    </lineage>
</organism>
<evidence type="ECO:0000256" key="1">
    <source>
        <dbReference type="SAM" id="Phobius"/>
    </source>
</evidence>
<keyword evidence="3" id="KW-1185">Reference proteome</keyword>
<proteinExistence type="predicted"/>
<dbReference type="EMBL" id="MU006218">
    <property type="protein sequence ID" value="KAF2831786.1"/>
    <property type="molecule type" value="Genomic_DNA"/>
</dbReference>
<name>A0A6A7AEY6_9PLEO</name>
<feature type="transmembrane region" description="Helical" evidence="1">
    <location>
        <begin position="17"/>
        <end position="39"/>
    </location>
</feature>
<accession>A0A6A7AEY6</accession>
<gene>
    <name evidence="2" type="ORF">CC86DRAFT_367062</name>
</gene>
<dbReference type="AlphaFoldDB" id="A0A6A7AEY6"/>